<feature type="region of interest" description="Disordered" evidence="1">
    <location>
        <begin position="71"/>
        <end position="179"/>
    </location>
</feature>
<dbReference type="EMBL" id="CATQJL010000001">
    <property type="protein sequence ID" value="CAJ0588427.1"/>
    <property type="molecule type" value="Genomic_DNA"/>
</dbReference>
<feature type="compositionally biased region" description="Basic and acidic residues" evidence="1">
    <location>
        <begin position="96"/>
        <end position="124"/>
    </location>
</feature>
<gene>
    <name evidence="2" type="ORF">CYNAS_LOCUS410</name>
</gene>
<dbReference type="Proteomes" id="UP001176961">
    <property type="component" value="Unassembled WGS sequence"/>
</dbReference>
<comment type="caution">
    <text evidence="2">The sequence shown here is derived from an EMBL/GenBank/DDBJ whole genome shotgun (WGS) entry which is preliminary data.</text>
</comment>
<dbReference type="AlphaFoldDB" id="A0AA36GC64"/>
<sequence length="205" mass="23421">MLRVLIHTVQRPLRLNKPKTLSSLLSGKRKFYWSLTSSLLFFLQYSALCSTSSSSCFEYTSMASASDRQECGDVSSHAGASKEINDDQWRSGSQMQKDESDAVDRQKEEKRKEDHPSRSHDISSRIRKRKMPVRRPTAYVPDKNSSEEKEDDEVKNSEEKAPVTEDSKRSAHPENRLYELSMKYRHHECSPDRGTLTPSTKASCG</sequence>
<protein>
    <submittedName>
        <fullName evidence="2">Uncharacterized protein</fullName>
    </submittedName>
</protein>
<name>A0AA36GC64_CYLNA</name>
<evidence type="ECO:0000313" key="2">
    <source>
        <dbReference type="EMBL" id="CAJ0588427.1"/>
    </source>
</evidence>
<evidence type="ECO:0000256" key="1">
    <source>
        <dbReference type="SAM" id="MobiDB-lite"/>
    </source>
</evidence>
<reference evidence="2" key="1">
    <citation type="submission" date="2023-07" db="EMBL/GenBank/DDBJ databases">
        <authorList>
            <consortium name="CYATHOMIX"/>
        </authorList>
    </citation>
    <scope>NUCLEOTIDE SEQUENCE</scope>
    <source>
        <strain evidence="2">N/A</strain>
    </source>
</reference>
<accession>A0AA36GC64</accession>
<keyword evidence="3" id="KW-1185">Reference proteome</keyword>
<evidence type="ECO:0000313" key="3">
    <source>
        <dbReference type="Proteomes" id="UP001176961"/>
    </source>
</evidence>
<organism evidence="2 3">
    <name type="scientific">Cylicocyclus nassatus</name>
    <name type="common">Nematode worm</name>
    <dbReference type="NCBI Taxonomy" id="53992"/>
    <lineage>
        <taxon>Eukaryota</taxon>
        <taxon>Metazoa</taxon>
        <taxon>Ecdysozoa</taxon>
        <taxon>Nematoda</taxon>
        <taxon>Chromadorea</taxon>
        <taxon>Rhabditida</taxon>
        <taxon>Rhabditina</taxon>
        <taxon>Rhabditomorpha</taxon>
        <taxon>Strongyloidea</taxon>
        <taxon>Strongylidae</taxon>
        <taxon>Cylicocyclus</taxon>
    </lineage>
</organism>
<feature type="compositionally biased region" description="Basic and acidic residues" evidence="1">
    <location>
        <begin position="144"/>
        <end position="177"/>
    </location>
</feature>
<proteinExistence type="predicted"/>